<dbReference type="Proteomes" id="UP000274556">
    <property type="component" value="Unassembled WGS sequence"/>
</dbReference>
<dbReference type="CDD" id="cd06550">
    <property type="entry name" value="TM_ABC_iron-siderophores_like"/>
    <property type="match status" value="1"/>
</dbReference>
<dbReference type="AlphaFoldDB" id="A0A495V5W9"/>
<evidence type="ECO:0000313" key="9">
    <source>
        <dbReference type="EMBL" id="RKT44664.1"/>
    </source>
</evidence>
<feature type="transmembrane region" description="Helical" evidence="8">
    <location>
        <begin position="27"/>
        <end position="51"/>
    </location>
</feature>
<comment type="caution">
    <text evidence="9">The sequence shown here is derived from an EMBL/GenBank/DDBJ whole genome shotgun (WGS) entry which is preliminary data.</text>
</comment>
<keyword evidence="6 8" id="KW-1133">Transmembrane helix</keyword>
<accession>A0A495V5W9</accession>
<dbReference type="GO" id="GO:0022857">
    <property type="term" value="F:transmembrane transporter activity"/>
    <property type="evidence" value="ECO:0007669"/>
    <property type="project" value="InterPro"/>
</dbReference>
<evidence type="ECO:0000256" key="8">
    <source>
        <dbReference type="SAM" id="Phobius"/>
    </source>
</evidence>
<organism evidence="9 10">
    <name type="scientific">Thiocapsa rosea</name>
    <dbReference type="NCBI Taxonomy" id="69360"/>
    <lineage>
        <taxon>Bacteria</taxon>
        <taxon>Pseudomonadati</taxon>
        <taxon>Pseudomonadota</taxon>
        <taxon>Gammaproteobacteria</taxon>
        <taxon>Chromatiales</taxon>
        <taxon>Chromatiaceae</taxon>
        <taxon>Thiocapsa</taxon>
    </lineage>
</organism>
<evidence type="ECO:0000256" key="5">
    <source>
        <dbReference type="ARBA" id="ARBA00022692"/>
    </source>
</evidence>
<dbReference type="RefSeq" id="WP_120797079.1">
    <property type="nucleotide sequence ID" value="NZ_RBXL01000001.1"/>
</dbReference>
<sequence length="369" mass="37476">MKARALALRFGLVTGSGTDPRMRFGRAPLVLIGLSLGLALMSIVALSVGAVEIAPTRVIAILAHGLGLDLPWAFEPEQAAVLGAIRAPRILLAILVGAALAVSGAAMQGLFRNPLADPALLGVSAGAALAAVSVIVLGATLLSGLTRILGTATLPIAAFGGSLVATLLVHRLASRDGHTAVATLLLAGIAINAIAGAATGVLTFVADDNQLRTLTFWTMGSLGGATWSTVAVGAPLILAAIVLIPLHARALNAILLGESEARHLGFEPERVKTLLVILVALAVGTAVALSGIIGFIGLVVPHLLRLTIGPDHRWLLPGSALLGAILLLGADLIARTLVAPAELPIGIVTALLGGPFFLWLLASRRGRGF</sequence>
<evidence type="ECO:0000256" key="3">
    <source>
        <dbReference type="ARBA" id="ARBA00022448"/>
    </source>
</evidence>
<dbReference type="FunFam" id="1.10.3470.10:FF:000001">
    <property type="entry name" value="Vitamin B12 ABC transporter permease BtuC"/>
    <property type="match status" value="1"/>
</dbReference>
<feature type="transmembrane region" description="Helical" evidence="8">
    <location>
        <begin position="274"/>
        <end position="302"/>
    </location>
</feature>
<proteinExistence type="inferred from homology"/>
<dbReference type="EMBL" id="RBXL01000001">
    <property type="protein sequence ID" value="RKT44664.1"/>
    <property type="molecule type" value="Genomic_DNA"/>
</dbReference>
<dbReference type="GO" id="GO:0033214">
    <property type="term" value="P:siderophore-iron import into cell"/>
    <property type="evidence" value="ECO:0007669"/>
    <property type="project" value="TreeGrafter"/>
</dbReference>
<feature type="transmembrane region" description="Helical" evidence="8">
    <location>
        <begin position="181"/>
        <end position="205"/>
    </location>
</feature>
<dbReference type="OrthoDB" id="9055647at2"/>
<dbReference type="PANTHER" id="PTHR30472">
    <property type="entry name" value="FERRIC ENTEROBACTIN TRANSPORT SYSTEM PERMEASE PROTEIN"/>
    <property type="match status" value="1"/>
</dbReference>
<keyword evidence="4" id="KW-1003">Cell membrane</keyword>
<feature type="transmembrane region" description="Helical" evidence="8">
    <location>
        <begin position="86"/>
        <end position="107"/>
    </location>
</feature>
<keyword evidence="5 8" id="KW-0812">Transmembrane</keyword>
<evidence type="ECO:0000256" key="1">
    <source>
        <dbReference type="ARBA" id="ARBA00004651"/>
    </source>
</evidence>
<feature type="transmembrane region" description="Helical" evidence="8">
    <location>
        <begin position="119"/>
        <end position="142"/>
    </location>
</feature>
<dbReference type="InterPro" id="IPR000522">
    <property type="entry name" value="ABC_transptr_permease_BtuC"/>
</dbReference>
<keyword evidence="3" id="KW-0813">Transport</keyword>
<evidence type="ECO:0000256" key="2">
    <source>
        <dbReference type="ARBA" id="ARBA00007935"/>
    </source>
</evidence>
<dbReference type="GO" id="GO:0005886">
    <property type="term" value="C:plasma membrane"/>
    <property type="evidence" value="ECO:0007669"/>
    <property type="project" value="UniProtKB-SubCell"/>
</dbReference>
<feature type="transmembrane region" description="Helical" evidence="8">
    <location>
        <begin position="314"/>
        <end position="334"/>
    </location>
</feature>
<gene>
    <name evidence="9" type="ORF">BDD21_2057</name>
</gene>
<evidence type="ECO:0000313" key="10">
    <source>
        <dbReference type="Proteomes" id="UP000274556"/>
    </source>
</evidence>
<feature type="transmembrane region" description="Helical" evidence="8">
    <location>
        <begin position="341"/>
        <end position="362"/>
    </location>
</feature>
<dbReference type="SUPFAM" id="SSF81345">
    <property type="entry name" value="ABC transporter involved in vitamin B12 uptake, BtuC"/>
    <property type="match status" value="1"/>
</dbReference>
<dbReference type="InterPro" id="IPR037294">
    <property type="entry name" value="ABC_BtuC-like"/>
</dbReference>
<feature type="transmembrane region" description="Helical" evidence="8">
    <location>
        <begin position="148"/>
        <end position="169"/>
    </location>
</feature>
<dbReference type="Pfam" id="PF01032">
    <property type="entry name" value="FecCD"/>
    <property type="match status" value="1"/>
</dbReference>
<keyword evidence="7 8" id="KW-0472">Membrane</keyword>
<evidence type="ECO:0000256" key="6">
    <source>
        <dbReference type="ARBA" id="ARBA00022989"/>
    </source>
</evidence>
<name>A0A495V5W9_9GAMM</name>
<protein>
    <submittedName>
        <fullName evidence="9">Iron complex transport system permease protein</fullName>
    </submittedName>
</protein>
<evidence type="ECO:0000256" key="4">
    <source>
        <dbReference type="ARBA" id="ARBA00022475"/>
    </source>
</evidence>
<dbReference type="PANTHER" id="PTHR30472:SF25">
    <property type="entry name" value="ABC TRANSPORTER PERMEASE PROTEIN MJ0876-RELATED"/>
    <property type="match status" value="1"/>
</dbReference>
<feature type="transmembrane region" description="Helical" evidence="8">
    <location>
        <begin position="225"/>
        <end position="246"/>
    </location>
</feature>
<evidence type="ECO:0000256" key="7">
    <source>
        <dbReference type="ARBA" id="ARBA00023136"/>
    </source>
</evidence>
<comment type="subcellular location">
    <subcellularLocation>
        <location evidence="1">Cell membrane</location>
        <topology evidence="1">Multi-pass membrane protein</topology>
    </subcellularLocation>
</comment>
<keyword evidence="10" id="KW-1185">Reference proteome</keyword>
<dbReference type="Gene3D" id="1.10.3470.10">
    <property type="entry name" value="ABC transporter involved in vitamin B12 uptake, BtuC"/>
    <property type="match status" value="1"/>
</dbReference>
<reference evidence="9 10" key="1">
    <citation type="submission" date="2018-10" db="EMBL/GenBank/DDBJ databases">
        <title>Genomic Encyclopedia of Archaeal and Bacterial Type Strains, Phase II (KMG-II): from individual species to whole genera.</title>
        <authorList>
            <person name="Goeker M."/>
        </authorList>
    </citation>
    <scope>NUCLEOTIDE SEQUENCE [LARGE SCALE GENOMIC DNA]</scope>
    <source>
        <strain evidence="9 10">DSM 235</strain>
    </source>
</reference>
<comment type="similarity">
    <text evidence="2">Belongs to the binding-protein-dependent transport system permease family. FecCD subfamily.</text>
</comment>